<dbReference type="GO" id="GO:0009245">
    <property type="term" value="P:lipid A biosynthetic process"/>
    <property type="evidence" value="ECO:0007669"/>
    <property type="project" value="TreeGrafter"/>
</dbReference>
<dbReference type="InterPro" id="IPR003231">
    <property type="entry name" value="ACP"/>
</dbReference>
<organism evidence="4 5">
    <name type="scientific">Bradyrhizobium betae</name>
    <dbReference type="NCBI Taxonomy" id="244734"/>
    <lineage>
        <taxon>Bacteria</taxon>
        <taxon>Pseudomonadati</taxon>
        <taxon>Pseudomonadota</taxon>
        <taxon>Alphaproteobacteria</taxon>
        <taxon>Hyphomicrobiales</taxon>
        <taxon>Nitrobacteraceae</taxon>
        <taxon>Bradyrhizobium</taxon>
    </lineage>
</organism>
<gene>
    <name evidence="4" type="ORF">F8237_03240</name>
</gene>
<dbReference type="GO" id="GO:0000035">
    <property type="term" value="F:acyl binding"/>
    <property type="evidence" value="ECO:0007669"/>
    <property type="project" value="TreeGrafter"/>
</dbReference>
<dbReference type="EMBL" id="CP044543">
    <property type="protein sequence ID" value="QFI77063.1"/>
    <property type="molecule type" value="Genomic_DNA"/>
</dbReference>
<evidence type="ECO:0000256" key="1">
    <source>
        <dbReference type="ARBA" id="ARBA00022450"/>
    </source>
</evidence>
<sequence>MKSSGAGRSRLGNCQSVEPQMQLKDFGLDSLDIVELVSVLETKFDIEVSDDVFEAIKTVDDLYTYMSATLAQKAALAQKATPAQQKAS</sequence>
<dbReference type="GO" id="GO:0000036">
    <property type="term" value="F:acyl carrier activity"/>
    <property type="evidence" value="ECO:0007669"/>
    <property type="project" value="TreeGrafter"/>
</dbReference>
<dbReference type="PANTHER" id="PTHR20863">
    <property type="entry name" value="ACYL CARRIER PROTEIN"/>
    <property type="match status" value="1"/>
</dbReference>
<reference evidence="5" key="1">
    <citation type="submission" date="2019-10" db="EMBL/GenBank/DDBJ databases">
        <title>Complete Genome Sequence of Bradyrhizobium betae type strain PL7HG1T.</title>
        <authorList>
            <person name="Bromfield E.S.P."/>
            <person name="Cloutier S."/>
        </authorList>
    </citation>
    <scope>NUCLEOTIDE SEQUENCE [LARGE SCALE GENOMIC DNA]</scope>
    <source>
        <strain evidence="5">PL7HG1</strain>
    </source>
</reference>
<keyword evidence="2" id="KW-0597">Phosphoprotein</keyword>
<evidence type="ECO:0000313" key="4">
    <source>
        <dbReference type="EMBL" id="QFI77063.1"/>
    </source>
</evidence>
<evidence type="ECO:0000259" key="3">
    <source>
        <dbReference type="PROSITE" id="PS50075"/>
    </source>
</evidence>
<protein>
    <recommendedName>
        <fullName evidence="3">Carrier domain-containing protein</fullName>
    </recommendedName>
</protein>
<feature type="domain" description="Carrier" evidence="3">
    <location>
        <begin position="1"/>
        <end position="70"/>
    </location>
</feature>
<accession>A0A5P6PI62</accession>
<keyword evidence="1" id="KW-0596">Phosphopantetheine</keyword>
<dbReference type="Proteomes" id="UP000325641">
    <property type="component" value="Chromosome"/>
</dbReference>
<dbReference type="GO" id="GO:0005829">
    <property type="term" value="C:cytosol"/>
    <property type="evidence" value="ECO:0007669"/>
    <property type="project" value="TreeGrafter"/>
</dbReference>
<dbReference type="InterPro" id="IPR009081">
    <property type="entry name" value="PP-bd_ACP"/>
</dbReference>
<dbReference type="AlphaFoldDB" id="A0A5P6PI62"/>
<dbReference type="InterPro" id="IPR036736">
    <property type="entry name" value="ACP-like_sf"/>
</dbReference>
<proteinExistence type="predicted"/>
<dbReference type="KEGG" id="bbet:F8237_03240"/>
<dbReference type="OrthoDB" id="3392378at2"/>
<dbReference type="PROSITE" id="PS50075">
    <property type="entry name" value="CARRIER"/>
    <property type="match status" value="1"/>
</dbReference>
<evidence type="ECO:0000313" key="5">
    <source>
        <dbReference type="Proteomes" id="UP000325641"/>
    </source>
</evidence>
<name>A0A5P6PI62_9BRAD</name>
<dbReference type="SUPFAM" id="SSF47336">
    <property type="entry name" value="ACP-like"/>
    <property type="match status" value="1"/>
</dbReference>
<evidence type="ECO:0000256" key="2">
    <source>
        <dbReference type="ARBA" id="ARBA00022553"/>
    </source>
</evidence>
<dbReference type="Pfam" id="PF00550">
    <property type="entry name" value="PP-binding"/>
    <property type="match status" value="1"/>
</dbReference>
<dbReference type="Gene3D" id="1.10.1200.10">
    <property type="entry name" value="ACP-like"/>
    <property type="match status" value="1"/>
</dbReference>
<dbReference type="PANTHER" id="PTHR20863:SF76">
    <property type="entry name" value="CARRIER DOMAIN-CONTAINING PROTEIN"/>
    <property type="match status" value="1"/>
</dbReference>
<dbReference type="GO" id="GO:0016020">
    <property type="term" value="C:membrane"/>
    <property type="evidence" value="ECO:0007669"/>
    <property type="project" value="GOC"/>
</dbReference>